<dbReference type="EMBL" id="JACRSY010000007">
    <property type="protein sequence ID" value="MBC8578986.1"/>
    <property type="molecule type" value="Genomic_DNA"/>
</dbReference>
<keyword evidence="2" id="KW-1185">Reference proteome</keyword>
<accession>A0A926EG77</accession>
<name>A0A926EG77_9FIRM</name>
<protein>
    <submittedName>
        <fullName evidence="1">Uncharacterized protein</fullName>
    </submittedName>
</protein>
<organism evidence="1 2">
    <name type="scientific">Zhenhengia yiwuensis</name>
    <dbReference type="NCBI Taxonomy" id="2763666"/>
    <lineage>
        <taxon>Bacteria</taxon>
        <taxon>Bacillati</taxon>
        <taxon>Bacillota</taxon>
        <taxon>Clostridia</taxon>
        <taxon>Lachnospirales</taxon>
        <taxon>Lachnospiraceae</taxon>
        <taxon>Zhenhengia</taxon>
    </lineage>
</organism>
<proteinExistence type="predicted"/>
<dbReference type="RefSeq" id="WP_249332151.1">
    <property type="nucleotide sequence ID" value="NZ_JACRSY010000007.1"/>
</dbReference>
<dbReference type="Proteomes" id="UP000655830">
    <property type="component" value="Unassembled WGS sequence"/>
</dbReference>
<comment type="caution">
    <text evidence="1">The sequence shown here is derived from an EMBL/GenBank/DDBJ whole genome shotgun (WGS) entry which is preliminary data.</text>
</comment>
<evidence type="ECO:0000313" key="1">
    <source>
        <dbReference type="EMBL" id="MBC8578986.1"/>
    </source>
</evidence>
<gene>
    <name evidence="1" type="ORF">H8718_05490</name>
</gene>
<evidence type="ECO:0000313" key="2">
    <source>
        <dbReference type="Proteomes" id="UP000655830"/>
    </source>
</evidence>
<dbReference type="AlphaFoldDB" id="A0A926EG77"/>
<reference evidence="1" key="1">
    <citation type="submission" date="2020-08" db="EMBL/GenBank/DDBJ databases">
        <title>Genome public.</title>
        <authorList>
            <person name="Liu C."/>
            <person name="Sun Q."/>
        </authorList>
    </citation>
    <scope>NUCLEOTIDE SEQUENCE</scope>
    <source>
        <strain evidence="1">NSJ-12</strain>
    </source>
</reference>
<sequence length="320" mass="35770">MEELKVISLEDERLDLPEVEEVLTTGVVVTVGIEPVEEKDCRFKFTFTAKNYDAQNTAKLGKFFFRMPPNTFTNFGDFVPNDNDLKLNGTEKMWTFGELGSGEEKTVSFEADYVGQDTGIILALDGMKYKYKYDKQSVTWGTIQDKRLDVGECGGEPPVEQDCCEECPTCNEYTVEPCEHKIAEEPIPVVIQSRGRRLSVHLAPEMACPNKTLNVGVFLYEVKNPGTTAEYEIPYAYKVVQLPPRDCECENGGSCQCGCDTRSCNCVDFEIADDESTACETRTFRVKTKANYVSDQDMFACPCTNGGCPQCEAEEAEEEA</sequence>